<dbReference type="GO" id="GO:0008270">
    <property type="term" value="F:zinc ion binding"/>
    <property type="evidence" value="ECO:0007669"/>
    <property type="project" value="UniProtKB-KW"/>
</dbReference>
<dbReference type="SMART" id="SM00355">
    <property type="entry name" value="ZnF_C2H2"/>
    <property type="match status" value="12"/>
</dbReference>
<dbReference type="InterPro" id="IPR050331">
    <property type="entry name" value="Zinc_finger"/>
</dbReference>
<dbReference type="PANTHER" id="PTHR16515">
    <property type="entry name" value="PR DOMAIN ZINC FINGER PROTEIN"/>
    <property type="match status" value="1"/>
</dbReference>
<feature type="domain" description="C2H2-type" evidence="9">
    <location>
        <begin position="588"/>
        <end position="619"/>
    </location>
</feature>
<evidence type="ECO:0000256" key="6">
    <source>
        <dbReference type="ARBA" id="ARBA00023125"/>
    </source>
</evidence>
<comment type="caution">
    <text evidence="10">The sequence shown here is derived from an EMBL/GenBank/DDBJ whole genome shotgun (WGS) entry which is preliminary data.</text>
</comment>
<evidence type="ECO:0000256" key="2">
    <source>
        <dbReference type="ARBA" id="ARBA00022723"/>
    </source>
</evidence>
<feature type="domain" description="C2H2-type" evidence="9">
    <location>
        <begin position="131"/>
        <end position="159"/>
    </location>
</feature>
<evidence type="ECO:0000256" key="5">
    <source>
        <dbReference type="ARBA" id="ARBA00022833"/>
    </source>
</evidence>
<feature type="domain" description="C2H2-type" evidence="9">
    <location>
        <begin position="650"/>
        <end position="679"/>
    </location>
</feature>
<evidence type="ECO:0000256" key="8">
    <source>
        <dbReference type="PROSITE-ProRule" id="PRU00042"/>
    </source>
</evidence>
<feature type="domain" description="C2H2-type" evidence="9">
    <location>
        <begin position="73"/>
        <end position="100"/>
    </location>
</feature>
<keyword evidence="2" id="KW-0479">Metal-binding</keyword>
<feature type="domain" description="C2H2-type" evidence="9">
    <location>
        <begin position="216"/>
        <end position="247"/>
    </location>
</feature>
<keyword evidence="6" id="KW-0238">DNA-binding</keyword>
<evidence type="ECO:0000313" key="11">
    <source>
        <dbReference type="Proteomes" id="UP000791440"/>
    </source>
</evidence>
<dbReference type="FunFam" id="3.30.160.60:FF:000065">
    <property type="entry name" value="B-cell CLL/lymphoma 6, member B"/>
    <property type="match status" value="1"/>
</dbReference>
<keyword evidence="7" id="KW-0539">Nucleus</keyword>
<dbReference type="Pfam" id="PF12874">
    <property type="entry name" value="zf-met"/>
    <property type="match status" value="1"/>
</dbReference>
<feature type="domain" description="C2H2-type" evidence="9">
    <location>
        <begin position="255"/>
        <end position="283"/>
    </location>
</feature>
<dbReference type="Pfam" id="PF00096">
    <property type="entry name" value="zf-C2H2"/>
    <property type="match status" value="3"/>
</dbReference>
<dbReference type="FunFam" id="3.30.160.60:FF:000100">
    <property type="entry name" value="Zinc finger 45-like"/>
    <property type="match status" value="2"/>
</dbReference>
<feature type="domain" description="C2H2-type" evidence="9">
    <location>
        <begin position="680"/>
        <end position="708"/>
    </location>
</feature>
<reference evidence="10" key="2">
    <citation type="submission" date="2020-12" db="EMBL/GenBank/DDBJ databases">
        <authorList>
            <person name="Kanost M."/>
        </authorList>
    </citation>
    <scope>NUCLEOTIDE SEQUENCE</scope>
</reference>
<accession>A0A921Z2N5</accession>
<evidence type="ECO:0000256" key="3">
    <source>
        <dbReference type="ARBA" id="ARBA00022737"/>
    </source>
</evidence>
<feature type="domain" description="C2H2-type" evidence="9">
    <location>
        <begin position="621"/>
        <end position="649"/>
    </location>
</feature>
<dbReference type="PROSITE" id="PS00028">
    <property type="entry name" value="ZINC_FINGER_C2H2_1"/>
    <property type="match status" value="8"/>
</dbReference>
<keyword evidence="4 8" id="KW-0863">Zinc-finger</keyword>
<evidence type="ECO:0000256" key="1">
    <source>
        <dbReference type="ARBA" id="ARBA00004123"/>
    </source>
</evidence>
<dbReference type="GO" id="GO:0005634">
    <property type="term" value="C:nucleus"/>
    <property type="evidence" value="ECO:0007669"/>
    <property type="project" value="UniProtKB-SubCell"/>
</dbReference>
<evidence type="ECO:0000256" key="7">
    <source>
        <dbReference type="ARBA" id="ARBA00023242"/>
    </source>
</evidence>
<dbReference type="GO" id="GO:0003677">
    <property type="term" value="F:DNA binding"/>
    <property type="evidence" value="ECO:0007669"/>
    <property type="project" value="UniProtKB-KW"/>
</dbReference>
<organism evidence="10 11">
    <name type="scientific">Manduca sexta</name>
    <name type="common">Tobacco hawkmoth</name>
    <name type="synonym">Tobacco hornworm</name>
    <dbReference type="NCBI Taxonomy" id="7130"/>
    <lineage>
        <taxon>Eukaryota</taxon>
        <taxon>Metazoa</taxon>
        <taxon>Ecdysozoa</taxon>
        <taxon>Arthropoda</taxon>
        <taxon>Hexapoda</taxon>
        <taxon>Insecta</taxon>
        <taxon>Pterygota</taxon>
        <taxon>Neoptera</taxon>
        <taxon>Endopterygota</taxon>
        <taxon>Lepidoptera</taxon>
        <taxon>Glossata</taxon>
        <taxon>Ditrysia</taxon>
        <taxon>Bombycoidea</taxon>
        <taxon>Sphingidae</taxon>
        <taxon>Sphinginae</taxon>
        <taxon>Sphingini</taxon>
        <taxon>Manduca</taxon>
    </lineage>
</organism>
<evidence type="ECO:0000256" key="4">
    <source>
        <dbReference type="ARBA" id="ARBA00022771"/>
    </source>
</evidence>
<reference evidence="10" key="1">
    <citation type="journal article" date="2016" name="Insect Biochem. Mol. Biol.">
        <title>Multifaceted biological insights from a draft genome sequence of the tobacco hornworm moth, Manduca sexta.</title>
        <authorList>
            <person name="Kanost M.R."/>
            <person name="Arrese E.L."/>
            <person name="Cao X."/>
            <person name="Chen Y.R."/>
            <person name="Chellapilla S."/>
            <person name="Goldsmith M.R."/>
            <person name="Grosse-Wilde E."/>
            <person name="Heckel D.G."/>
            <person name="Herndon N."/>
            <person name="Jiang H."/>
            <person name="Papanicolaou A."/>
            <person name="Qu J."/>
            <person name="Soulages J.L."/>
            <person name="Vogel H."/>
            <person name="Walters J."/>
            <person name="Waterhouse R.M."/>
            <person name="Ahn S.J."/>
            <person name="Almeida F.C."/>
            <person name="An C."/>
            <person name="Aqrawi P."/>
            <person name="Bretschneider A."/>
            <person name="Bryant W.B."/>
            <person name="Bucks S."/>
            <person name="Chao H."/>
            <person name="Chevignon G."/>
            <person name="Christen J.M."/>
            <person name="Clarke D.F."/>
            <person name="Dittmer N.T."/>
            <person name="Ferguson L.C.F."/>
            <person name="Garavelou S."/>
            <person name="Gordon K.H.J."/>
            <person name="Gunaratna R.T."/>
            <person name="Han Y."/>
            <person name="Hauser F."/>
            <person name="He Y."/>
            <person name="Heidel-Fischer H."/>
            <person name="Hirsh A."/>
            <person name="Hu Y."/>
            <person name="Jiang H."/>
            <person name="Kalra D."/>
            <person name="Klinner C."/>
            <person name="Konig C."/>
            <person name="Kovar C."/>
            <person name="Kroll A.R."/>
            <person name="Kuwar S.S."/>
            <person name="Lee S.L."/>
            <person name="Lehman R."/>
            <person name="Li K."/>
            <person name="Li Z."/>
            <person name="Liang H."/>
            <person name="Lovelace S."/>
            <person name="Lu Z."/>
            <person name="Mansfield J.H."/>
            <person name="McCulloch K.J."/>
            <person name="Mathew T."/>
            <person name="Morton B."/>
            <person name="Muzny D.M."/>
            <person name="Neunemann D."/>
            <person name="Ongeri F."/>
            <person name="Pauchet Y."/>
            <person name="Pu L.L."/>
            <person name="Pyrousis I."/>
            <person name="Rao X.J."/>
            <person name="Redding A."/>
            <person name="Roesel C."/>
            <person name="Sanchez-Gracia A."/>
            <person name="Schaack S."/>
            <person name="Shukla A."/>
            <person name="Tetreau G."/>
            <person name="Wang Y."/>
            <person name="Xiong G.H."/>
            <person name="Traut W."/>
            <person name="Walsh T.K."/>
            <person name="Worley K.C."/>
            <person name="Wu D."/>
            <person name="Wu W."/>
            <person name="Wu Y.Q."/>
            <person name="Zhang X."/>
            <person name="Zou Z."/>
            <person name="Zucker H."/>
            <person name="Briscoe A.D."/>
            <person name="Burmester T."/>
            <person name="Clem R.J."/>
            <person name="Feyereisen R."/>
            <person name="Grimmelikhuijzen C.J.P."/>
            <person name="Hamodrakas S.J."/>
            <person name="Hansson B.S."/>
            <person name="Huguet E."/>
            <person name="Jermiin L.S."/>
            <person name="Lan Q."/>
            <person name="Lehman H.K."/>
            <person name="Lorenzen M."/>
            <person name="Merzendorfer H."/>
            <person name="Michalopoulos I."/>
            <person name="Morton D.B."/>
            <person name="Muthukrishnan S."/>
            <person name="Oakeshott J.G."/>
            <person name="Palmer W."/>
            <person name="Park Y."/>
            <person name="Passarelli A.L."/>
            <person name="Rozas J."/>
            <person name="Schwartz L.M."/>
            <person name="Smith W."/>
            <person name="Southgate A."/>
            <person name="Vilcinskas A."/>
            <person name="Vogt R."/>
            <person name="Wang P."/>
            <person name="Werren J."/>
            <person name="Yu X.Q."/>
            <person name="Zhou J.J."/>
            <person name="Brown S.J."/>
            <person name="Scherer S.E."/>
            <person name="Richards S."/>
            <person name="Blissard G.W."/>
        </authorList>
    </citation>
    <scope>NUCLEOTIDE SEQUENCE</scope>
</reference>
<proteinExistence type="predicted"/>
<dbReference type="AlphaFoldDB" id="A0A921Z2N5"/>
<dbReference type="GO" id="GO:0010468">
    <property type="term" value="P:regulation of gene expression"/>
    <property type="evidence" value="ECO:0007669"/>
    <property type="project" value="TreeGrafter"/>
</dbReference>
<keyword evidence="11" id="KW-1185">Reference proteome</keyword>
<dbReference type="EMBL" id="JH668378">
    <property type="protein sequence ID" value="KAG6449725.1"/>
    <property type="molecule type" value="Genomic_DNA"/>
</dbReference>
<dbReference type="InterPro" id="IPR036236">
    <property type="entry name" value="Znf_C2H2_sf"/>
</dbReference>
<comment type="subcellular location">
    <subcellularLocation>
        <location evidence="1">Nucleus</location>
    </subcellularLocation>
</comment>
<feature type="domain" description="C2H2-type" evidence="9">
    <location>
        <begin position="188"/>
        <end position="215"/>
    </location>
</feature>
<dbReference type="OrthoDB" id="654211at2759"/>
<dbReference type="PANTHER" id="PTHR16515:SF49">
    <property type="entry name" value="GASTRULA ZINC FINGER PROTEIN XLCGF49.1-LIKE-RELATED"/>
    <property type="match status" value="1"/>
</dbReference>
<sequence length="722" mass="83269">MMEANLPFFTLPFVDSEVSDLEFSKHKISDGDFDVLHHTLPHGSLLGADDVLAQFLSGDEPLEEPDLNGPTTLHCEICRKQFDNAKKYYGHLRVHSKDNLWICDKCPNEKFSTKQQLMKHSLTHKPLERVWRCPQCTMTFEALWRLQQHLFAKHLDYRPHKCDICEKTFHKLSDLKKHKSVHNDEKKHACSYCDMLFKDKSNLKRHMLCHTNEKPFCCSGCGNRFKQIASLRRHKRNCALSKAENEPVDTTTRKNYCRVCGKTFQYKSALLEHCVRHHTNHTVEDNKQDKCDENTIDTNRTVDNIVDDILSGLHERDNAEKRNNDLADDNNLMQIELLREMNQLHTLDDELFYNDIDFDNFQPSHIFGNDIDYNDKNAEILFDFTEAGKSIDQDIMNALYHVKAEHLPDELLNAPEILNPNDKPKEPEPVSVNECATIFESDVDLESSTNLAANLNQLIGENSVQYISTEDDDTFIISLNSEIDAEQLTDMLNIGVELIDNDKTVADEVSEPENVEGPVNVEPIVLKIEEPSLKAIEGDAPSDEKENKGKTKTKKRLLLVCRTCNRVFNRTDNYKSHIACHEPSLRRHSCEECGKRFGYRSTLNKHMRRDHYAHAQGPPAHRCDVCGHAYNAAWMLKQHCQREHEGLTPHACDVKGCSKKFYKKCDLVVHKRYHTGERPYSCDICRSRFTHISHLRRHIRKVDCTKNARKQAVTRPALVATS</sequence>
<keyword evidence="3" id="KW-0677">Repeat</keyword>
<protein>
    <recommendedName>
        <fullName evidence="9">C2H2-type domain-containing protein</fullName>
    </recommendedName>
</protein>
<dbReference type="Gene3D" id="3.30.160.60">
    <property type="entry name" value="Classic Zinc Finger"/>
    <property type="match status" value="7"/>
</dbReference>
<dbReference type="SUPFAM" id="SSF57667">
    <property type="entry name" value="beta-beta-alpha zinc fingers"/>
    <property type="match status" value="5"/>
</dbReference>
<evidence type="ECO:0000313" key="10">
    <source>
        <dbReference type="EMBL" id="KAG6449725.1"/>
    </source>
</evidence>
<feature type="domain" description="C2H2-type" evidence="9">
    <location>
        <begin position="160"/>
        <end position="187"/>
    </location>
</feature>
<evidence type="ECO:0000259" key="9">
    <source>
        <dbReference type="PROSITE" id="PS50157"/>
    </source>
</evidence>
<dbReference type="InterPro" id="IPR013087">
    <property type="entry name" value="Znf_C2H2_type"/>
</dbReference>
<gene>
    <name evidence="10" type="ORF">O3G_MSEX006235</name>
</gene>
<keyword evidence="5" id="KW-0862">Zinc</keyword>
<name>A0A921Z2N5_MANSE</name>
<dbReference type="PROSITE" id="PS50157">
    <property type="entry name" value="ZINC_FINGER_C2H2_2"/>
    <property type="match status" value="10"/>
</dbReference>
<dbReference type="Proteomes" id="UP000791440">
    <property type="component" value="Unassembled WGS sequence"/>
</dbReference>